<dbReference type="Proteomes" id="UP000637819">
    <property type="component" value="Chromosome"/>
</dbReference>
<dbReference type="GeneID" id="62876973"/>
<dbReference type="KEGG" id="hsal:JMJ58_17575"/>
<gene>
    <name evidence="2" type="ORF">JMJ58_17575</name>
</gene>
<name>A0A8T8DZN8_9EURY</name>
<proteinExistence type="predicted"/>
<dbReference type="EMBL" id="CP069188">
    <property type="protein sequence ID" value="QRV14713.1"/>
    <property type="molecule type" value="Genomic_DNA"/>
</dbReference>
<sequence>MFGLEDALLPRVTKTTLYRVVGWGLRWYVLTVLVVGCYSLLWVLDLAGLVSESWLSTVWIAIAVMGTLFLVLLIPLFYTSRSSTR</sequence>
<evidence type="ECO:0000313" key="3">
    <source>
        <dbReference type="Proteomes" id="UP000637819"/>
    </source>
</evidence>
<dbReference type="AlphaFoldDB" id="A0A8T8DZN8"/>
<feature type="transmembrane region" description="Helical" evidence="1">
    <location>
        <begin position="56"/>
        <end position="78"/>
    </location>
</feature>
<evidence type="ECO:0000313" key="2">
    <source>
        <dbReference type="EMBL" id="QRV14713.1"/>
    </source>
</evidence>
<reference evidence="2 3" key="1">
    <citation type="submission" date="2021-01" db="EMBL/GenBank/DDBJ databases">
        <title>Genome Sequence and Methylation Pattern of Haloterrigena salifodinae BOL5-1, An Extremely Halophilic Archaeon from a Bolivian Salt Mine.</title>
        <authorList>
            <person name="DasSarma P."/>
            <person name="Anton B.P."/>
            <person name="DasSarma S.L."/>
            <person name="von Ehrenheim H.A.L."/>
            <person name="Martinez F.L."/>
            <person name="Guzman D."/>
            <person name="Roberts R.J."/>
            <person name="DasSarma S."/>
        </authorList>
    </citation>
    <scope>NUCLEOTIDE SEQUENCE [LARGE SCALE GENOMIC DNA]</scope>
    <source>
        <strain evidence="2 3">BOL5-1</strain>
    </source>
</reference>
<keyword evidence="1" id="KW-0472">Membrane</keyword>
<evidence type="ECO:0000256" key="1">
    <source>
        <dbReference type="SAM" id="Phobius"/>
    </source>
</evidence>
<accession>A0A8T8DZN8</accession>
<keyword evidence="1" id="KW-0812">Transmembrane</keyword>
<dbReference type="RefSeq" id="WP_204747427.1">
    <property type="nucleotide sequence ID" value="NZ_CP069188.1"/>
</dbReference>
<keyword evidence="1" id="KW-1133">Transmembrane helix</keyword>
<organism evidence="2 3">
    <name type="scientific">Haloterrigena salifodinae</name>
    <dbReference type="NCBI Taxonomy" id="2675099"/>
    <lineage>
        <taxon>Archaea</taxon>
        <taxon>Methanobacteriati</taxon>
        <taxon>Methanobacteriota</taxon>
        <taxon>Stenosarchaea group</taxon>
        <taxon>Halobacteria</taxon>
        <taxon>Halobacteriales</taxon>
        <taxon>Natrialbaceae</taxon>
        <taxon>Haloterrigena</taxon>
    </lineage>
</organism>
<protein>
    <submittedName>
        <fullName evidence="2">Uncharacterized protein</fullName>
    </submittedName>
</protein>
<feature type="transmembrane region" description="Helical" evidence="1">
    <location>
        <begin position="20"/>
        <end position="44"/>
    </location>
</feature>
<dbReference type="OrthoDB" id="200801at2157"/>
<keyword evidence="3" id="KW-1185">Reference proteome</keyword>